<comment type="similarity">
    <text evidence="1">Belongs to the transglycosylase Slt family.</text>
</comment>
<feature type="signal peptide" evidence="5">
    <location>
        <begin position="1"/>
        <end position="23"/>
    </location>
</feature>
<sequence length="583" mass="63903">MIRIRTLLLAATLALPVPAAALADMAPQDARPSAQLDTNQRAQYRQVFASIRAQQWADAAARLDGMGDGPLHAIARAELYTAKGSPEVSLDQLNALLQRAPELPQAAQLGRLAERRGANTLPFIPQPQRLGWAGEQPRRERAKSVKGDPVAAMIEPDIQKMIVDDQPAAAETLLLTRAAEITPQALTEFQQRIGWSYYITGDNLSARRLADQARRGIGDWALQAEWMHGLASWRMQDCNNAAYSFATVAARSSDPELAAAGHYWAARADMKCGRPERVQSQLRTAARANETFYGLLAASALGIKTAGPGIHDFKDPEWRAIAARSNVKTAIALAEIGENRLADEVIRHQARISPSDHEGLLHLAASLDLAQTQMWLAHNVPGGKRLAFSARYPAPSWRPARGWRVDPSLAYAHALQESGFRTEAVSPANAHGVMQVVPGTANDIARKRGDPFSREMLFDPNVNVEYGQSYLEYLRDYSGTGGLLPKVIAAYNAGPAPISRWNEQQMAGGDPLLYIESIPYWETRGYVPIILRNYWVYEQQAGKKDSPSRHALAQGMWPRFPGLSGPTAIRLDSQATSASYGSR</sequence>
<dbReference type="GO" id="GO:0004553">
    <property type="term" value="F:hydrolase activity, hydrolyzing O-glycosyl compounds"/>
    <property type="evidence" value="ECO:0007669"/>
    <property type="project" value="InterPro"/>
</dbReference>
<reference evidence="7 8" key="1">
    <citation type="submission" date="2020-11" db="EMBL/GenBank/DDBJ databases">
        <title>Genome seq and assembly of Sphingosinicella sp.</title>
        <authorList>
            <person name="Chhetri G."/>
        </authorList>
    </citation>
    <scope>NUCLEOTIDE SEQUENCE [LARGE SCALE GENOMIC DNA]</scope>
    <source>
        <strain evidence="7 8">UDD2</strain>
    </source>
</reference>
<proteinExistence type="inferred from homology"/>
<dbReference type="Pfam" id="PF01464">
    <property type="entry name" value="SLT"/>
    <property type="match status" value="1"/>
</dbReference>
<evidence type="ECO:0000256" key="1">
    <source>
        <dbReference type="ARBA" id="ARBA00007734"/>
    </source>
</evidence>
<dbReference type="SUPFAM" id="SSF53955">
    <property type="entry name" value="Lysozyme-like"/>
    <property type="match status" value="1"/>
</dbReference>
<gene>
    <name evidence="7" type="ORF">IC614_04510</name>
</gene>
<comment type="similarity">
    <text evidence="2">Belongs to the virb1 family.</text>
</comment>
<name>A0A7T2LN58_9SPHN</name>
<dbReference type="Gene3D" id="1.25.20.10">
    <property type="entry name" value="Bacterial muramidases"/>
    <property type="match status" value="2"/>
</dbReference>
<evidence type="ECO:0000256" key="5">
    <source>
        <dbReference type="SAM" id="SignalP"/>
    </source>
</evidence>
<evidence type="ECO:0000259" key="6">
    <source>
        <dbReference type="Pfam" id="PF01464"/>
    </source>
</evidence>
<evidence type="ECO:0000313" key="8">
    <source>
        <dbReference type="Proteomes" id="UP000594873"/>
    </source>
</evidence>
<dbReference type="SUPFAM" id="SSF48435">
    <property type="entry name" value="Bacterial muramidases"/>
    <property type="match status" value="1"/>
</dbReference>
<dbReference type="GO" id="GO:0042597">
    <property type="term" value="C:periplasmic space"/>
    <property type="evidence" value="ECO:0007669"/>
    <property type="project" value="InterPro"/>
</dbReference>
<dbReference type="EMBL" id="CP065592">
    <property type="protein sequence ID" value="QPQ55852.1"/>
    <property type="molecule type" value="Genomic_DNA"/>
</dbReference>
<keyword evidence="3 5" id="KW-0732">Signal</keyword>
<dbReference type="InterPro" id="IPR008258">
    <property type="entry name" value="Transglycosylase_SLT_dom_1"/>
</dbReference>
<protein>
    <submittedName>
        <fullName evidence="7">Lytic transglycosylase domain-containing protein</fullName>
    </submittedName>
</protein>
<feature type="chain" id="PRO_5032994656" evidence="5">
    <location>
        <begin position="24"/>
        <end position="583"/>
    </location>
</feature>
<dbReference type="RefSeq" id="WP_200972693.1">
    <property type="nucleotide sequence ID" value="NZ_CP065592.1"/>
</dbReference>
<feature type="region of interest" description="Disordered" evidence="4">
    <location>
        <begin position="124"/>
        <end position="147"/>
    </location>
</feature>
<dbReference type="InterPro" id="IPR023346">
    <property type="entry name" value="Lysozyme-like_dom_sf"/>
</dbReference>
<evidence type="ECO:0000256" key="4">
    <source>
        <dbReference type="SAM" id="MobiDB-lite"/>
    </source>
</evidence>
<organism evidence="7 8">
    <name type="scientific">Allosphingosinicella flava</name>
    <dbReference type="NCBI Taxonomy" id="2771430"/>
    <lineage>
        <taxon>Bacteria</taxon>
        <taxon>Pseudomonadati</taxon>
        <taxon>Pseudomonadota</taxon>
        <taxon>Alphaproteobacteria</taxon>
        <taxon>Sphingomonadales</taxon>
        <taxon>Sphingomonadaceae</taxon>
        <taxon>Allosphingosinicella</taxon>
    </lineage>
</organism>
<accession>A0A7T2LN58</accession>
<keyword evidence="8" id="KW-1185">Reference proteome</keyword>
<dbReference type="Gene3D" id="1.10.530.10">
    <property type="match status" value="1"/>
</dbReference>
<dbReference type="PANTHER" id="PTHR37423:SF5">
    <property type="entry name" value="SOLUBLE LYTIC MUREIN TRANSGLYCOSYLASE"/>
    <property type="match status" value="1"/>
</dbReference>
<dbReference type="AlphaFoldDB" id="A0A7T2LN58"/>
<dbReference type="InterPro" id="IPR008939">
    <property type="entry name" value="Lytic_TGlycosylase_superhlx_U"/>
</dbReference>
<evidence type="ECO:0000256" key="2">
    <source>
        <dbReference type="ARBA" id="ARBA00009387"/>
    </source>
</evidence>
<dbReference type="Proteomes" id="UP000594873">
    <property type="component" value="Chromosome"/>
</dbReference>
<dbReference type="KEGG" id="sflv:IC614_04510"/>
<feature type="compositionally biased region" description="Basic and acidic residues" evidence="4">
    <location>
        <begin position="136"/>
        <end position="146"/>
    </location>
</feature>
<dbReference type="PANTHER" id="PTHR37423">
    <property type="entry name" value="SOLUBLE LYTIC MUREIN TRANSGLYCOSYLASE-RELATED"/>
    <property type="match status" value="1"/>
</dbReference>
<feature type="domain" description="Transglycosylase SLT" evidence="6">
    <location>
        <begin position="401"/>
        <end position="508"/>
    </location>
</feature>
<evidence type="ECO:0000256" key="3">
    <source>
        <dbReference type="ARBA" id="ARBA00022729"/>
    </source>
</evidence>
<evidence type="ECO:0000313" key="7">
    <source>
        <dbReference type="EMBL" id="QPQ55852.1"/>
    </source>
</evidence>
<dbReference type="CDD" id="cd13401">
    <property type="entry name" value="Slt70-like"/>
    <property type="match status" value="1"/>
</dbReference>